<name>A0A2N1MLU1_9GLOM</name>
<dbReference type="VEuPathDB" id="FungiDB:FUN_005652"/>
<evidence type="ECO:0000313" key="2">
    <source>
        <dbReference type="EMBL" id="PKK62597.1"/>
    </source>
</evidence>
<protein>
    <submittedName>
        <fullName evidence="2">Uncharacterized protein</fullName>
    </submittedName>
</protein>
<comment type="caution">
    <text evidence="2">The sequence shown here is derived from an EMBL/GenBank/DDBJ whole genome shotgun (WGS) entry which is preliminary data.</text>
</comment>
<evidence type="ECO:0000256" key="1">
    <source>
        <dbReference type="SAM" id="Phobius"/>
    </source>
</evidence>
<gene>
    <name evidence="2" type="ORF">RhiirC2_759372</name>
</gene>
<sequence>MTNYGTDYPMQEKSIIELRALWINRRKKKRLYYFMASYQFPWLMFVYCLML</sequence>
<feature type="transmembrane region" description="Helical" evidence="1">
    <location>
        <begin position="31"/>
        <end position="50"/>
    </location>
</feature>
<reference evidence="2 3" key="2">
    <citation type="submission" date="2017-10" db="EMBL/GenBank/DDBJ databases">
        <title>Extensive intraspecific genome diversity in a model arbuscular mycorrhizal fungus.</title>
        <authorList>
            <person name="Chen E.C.H."/>
            <person name="Morin E."/>
            <person name="Baudet D."/>
            <person name="Noel J."/>
            <person name="Ndikumana S."/>
            <person name="Charron P."/>
            <person name="St-Onge C."/>
            <person name="Giorgi J."/>
            <person name="Grigoriev I.V."/>
            <person name="Roux C."/>
            <person name="Martin F.M."/>
            <person name="Corradi N."/>
        </authorList>
    </citation>
    <scope>NUCLEOTIDE SEQUENCE [LARGE SCALE GENOMIC DNA]</scope>
    <source>
        <strain evidence="2 3">C2</strain>
    </source>
</reference>
<reference evidence="2 3" key="1">
    <citation type="submission" date="2016-04" db="EMBL/GenBank/DDBJ databases">
        <title>Genome analyses suggest a sexual origin of heterokaryosis in a supposedly ancient asexual fungus.</title>
        <authorList>
            <person name="Ropars J."/>
            <person name="Sedzielewska K."/>
            <person name="Noel J."/>
            <person name="Charron P."/>
            <person name="Farinelli L."/>
            <person name="Marton T."/>
            <person name="Kruger M."/>
            <person name="Pelin A."/>
            <person name="Brachmann A."/>
            <person name="Corradi N."/>
        </authorList>
    </citation>
    <scope>NUCLEOTIDE SEQUENCE [LARGE SCALE GENOMIC DNA]</scope>
    <source>
        <strain evidence="2 3">C2</strain>
    </source>
</reference>
<evidence type="ECO:0000313" key="3">
    <source>
        <dbReference type="Proteomes" id="UP000233469"/>
    </source>
</evidence>
<accession>A0A2N1MLU1</accession>
<dbReference type="AlphaFoldDB" id="A0A2N1MLU1"/>
<dbReference type="Proteomes" id="UP000233469">
    <property type="component" value="Unassembled WGS sequence"/>
</dbReference>
<keyword evidence="1" id="KW-0472">Membrane</keyword>
<keyword evidence="1" id="KW-0812">Transmembrane</keyword>
<feature type="non-terminal residue" evidence="2">
    <location>
        <position position="51"/>
    </location>
</feature>
<organism evidence="2 3">
    <name type="scientific">Rhizophagus irregularis</name>
    <dbReference type="NCBI Taxonomy" id="588596"/>
    <lineage>
        <taxon>Eukaryota</taxon>
        <taxon>Fungi</taxon>
        <taxon>Fungi incertae sedis</taxon>
        <taxon>Mucoromycota</taxon>
        <taxon>Glomeromycotina</taxon>
        <taxon>Glomeromycetes</taxon>
        <taxon>Glomerales</taxon>
        <taxon>Glomeraceae</taxon>
        <taxon>Rhizophagus</taxon>
    </lineage>
</organism>
<proteinExistence type="predicted"/>
<dbReference type="EMBL" id="LLXL01001867">
    <property type="protein sequence ID" value="PKK62597.1"/>
    <property type="molecule type" value="Genomic_DNA"/>
</dbReference>
<keyword evidence="1" id="KW-1133">Transmembrane helix</keyword>